<feature type="compositionally biased region" description="Pro residues" evidence="1">
    <location>
        <begin position="80"/>
        <end position="91"/>
    </location>
</feature>
<sequence>IQSISKLQGPTGPPGFNGSKGVPGTPGNEGARGNPGGQGTPGQQGDAGNPGKNGTDGVNGQQGDKGVQGDKGQQGAAGPGGPPGPPGPQGPPGAGNFSQCRYDSAVRSVTAGDLASETVVLIEPDGKKILGVSCSTNQAAEYILKIEKLTTAPHAGKYAYRCTCKGQSKLFKQSGAMVCFLHYWECPLTT</sequence>
<dbReference type="STRING" id="50429.A0A2B4R4B7"/>
<dbReference type="GO" id="GO:0005581">
    <property type="term" value="C:collagen trimer"/>
    <property type="evidence" value="ECO:0007669"/>
    <property type="project" value="UniProtKB-KW"/>
</dbReference>
<dbReference type="OrthoDB" id="5990099at2759"/>
<organism evidence="2 3">
    <name type="scientific">Stylophora pistillata</name>
    <name type="common">Smooth cauliflower coral</name>
    <dbReference type="NCBI Taxonomy" id="50429"/>
    <lineage>
        <taxon>Eukaryota</taxon>
        <taxon>Metazoa</taxon>
        <taxon>Cnidaria</taxon>
        <taxon>Anthozoa</taxon>
        <taxon>Hexacorallia</taxon>
        <taxon>Scleractinia</taxon>
        <taxon>Astrocoeniina</taxon>
        <taxon>Pocilloporidae</taxon>
        <taxon>Stylophora</taxon>
    </lineage>
</organism>
<protein>
    <submittedName>
        <fullName evidence="2">Collagen alpha-1(VI) chain</fullName>
    </submittedName>
</protein>
<dbReference type="Proteomes" id="UP000225706">
    <property type="component" value="Unassembled WGS sequence"/>
</dbReference>
<proteinExistence type="predicted"/>
<feature type="non-terminal residue" evidence="2">
    <location>
        <position position="1"/>
    </location>
</feature>
<dbReference type="Pfam" id="PF01391">
    <property type="entry name" value="Collagen"/>
    <property type="match status" value="1"/>
</dbReference>
<accession>A0A2B4R4B7</accession>
<dbReference type="EMBL" id="LSMT01003145">
    <property type="protein sequence ID" value="PFX11227.1"/>
    <property type="molecule type" value="Genomic_DNA"/>
</dbReference>
<dbReference type="PANTHER" id="PTHR24637">
    <property type="entry name" value="COLLAGEN"/>
    <property type="match status" value="1"/>
</dbReference>
<gene>
    <name evidence="2" type="primary">col6a1</name>
    <name evidence="2" type="ORF">AWC38_SpisGene25174</name>
</gene>
<keyword evidence="2" id="KW-0176">Collagen</keyword>
<dbReference type="InterPro" id="IPR008160">
    <property type="entry name" value="Collagen"/>
</dbReference>
<feature type="compositionally biased region" description="Low complexity" evidence="1">
    <location>
        <begin position="58"/>
        <end position="76"/>
    </location>
</feature>
<comment type="caution">
    <text evidence="2">The sequence shown here is derived from an EMBL/GenBank/DDBJ whole genome shotgun (WGS) entry which is preliminary data.</text>
</comment>
<evidence type="ECO:0000313" key="2">
    <source>
        <dbReference type="EMBL" id="PFX11227.1"/>
    </source>
</evidence>
<feature type="region of interest" description="Disordered" evidence="1">
    <location>
        <begin position="1"/>
        <end position="99"/>
    </location>
</feature>
<dbReference type="AlphaFoldDB" id="A0A2B4R4B7"/>
<feature type="compositionally biased region" description="Gly residues" evidence="1">
    <location>
        <begin position="33"/>
        <end position="42"/>
    </location>
</feature>
<evidence type="ECO:0000256" key="1">
    <source>
        <dbReference type="SAM" id="MobiDB-lite"/>
    </source>
</evidence>
<keyword evidence="3" id="KW-1185">Reference proteome</keyword>
<reference evidence="3" key="1">
    <citation type="journal article" date="2017" name="bioRxiv">
        <title>Comparative analysis of the genomes of Stylophora pistillata and Acropora digitifera provides evidence for extensive differences between species of corals.</title>
        <authorList>
            <person name="Voolstra C.R."/>
            <person name="Li Y."/>
            <person name="Liew Y.J."/>
            <person name="Baumgarten S."/>
            <person name="Zoccola D."/>
            <person name="Flot J.-F."/>
            <person name="Tambutte S."/>
            <person name="Allemand D."/>
            <person name="Aranda M."/>
        </authorList>
    </citation>
    <scope>NUCLEOTIDE SEQUENCE [LARGE SCALE GENOMIC DNA]</scope>
</reference>
<evidence type="ECO:0000313" key="3">
    <source>
        <dbReference type="Proteomes" id="UP000225706"/>
    </source>
</evidence>
<name>A0A2B4R4B7_STYPI</name>